<sequence>MKFAILINKNDKQHSTSWSLPWQEYLEKNNLEYEIVNPYKLAVIKELMAFDVILWHYSNYSFKDMLMARNILNTLEFHGKLVFPSFNDSWHFDDKLAETYLLESINAPIPKSFYFYDLLSLNKTIHSEDILFPVIAKLRNGSGSHNVTKIDSVEELRKYSKKMFTVGINSAPNLMYKASSNIKSSGSLKTFIKRAKRIPEFLRSLANAKKFNRERGYVFLQEFIPNDGFDLKIVVVGDKLSFIGRQIRKGEYRASGGGSIFYDKNKISKDIIDSAFRTSDALGFNCMGYDYVIDNSTGQGKIIEISYGFSHQALLNAEGFFDRNGNWHSEPLNAPFEIIKRFLNAQT</sequence>
<dbReference type="OrthoDB" id="1704979at2"/>
<comment type="caution">
    <text evidence="1">The sequence shown here is derived from an EMBL/GenBank/DDBJ whole genome shotgun (WGS) entry which is preliminary data.</text>
</comment>
<evidence type="ECO:0000313" key="1">
    <source>
        <dbReference type="EMBL" id="TQD33492.1"/>
    </source>
</evidence>
<name>A0A507ZIG1_9FLAO</name>
<dbReference type="AlphaFoldDB" id="A0A507ZIG1"/>
<dbReference type="EMBL" id="VIAR01000019">
    <property type="protein sequence ID" value="TQD33492.1"/>
    <property type="molecule type" value="Genomic_DNA"/>
</dbReference>
<evidence type="ECO:0000313" key="2">
    <source>
        <dbReference type="Proteomes" id="UP000317169"/>
    </source>
</evidence>
<protein>
    <recommendedName>
        <fullName evidence="3">ATP-grasp domain-containing protein</fullName>
    </recommendedName>
</protein>
<dbReference type="Gene3D" id="3.30.1490.20">
    <property type="entry name" value="ATP-grasp fold, A domain"/>
    <property type="match status" value="1"/>
</dbReference>
<dbReference type="Proteomes" id="UP000317169">
    <property type="component" value="Unassembled WGS sequence"/>
</dbReference>
<dbReference type="InterPro" id="IPR013815">
    <property type="entry name" value="ATP_grasp_subdomain_1"/>
</dbReference>
<evidence type="ECO:0008006" key="3">
    <source>
        <dbReference type="Google" id="ProtNLM"/>
    </source>
</evidence>
<dbReference type="SUPFAM" id="SSF56059">
    <property type="entry name" value="Glutathione synthetase ATP-binding domain-like"/>
    <property type="match status" value="1"/>
</dbReference>
<dbReference type="RefSeq" id="WP_141422758.1">
    <property type="nucleotide sequence ID" value="NZ_VIAR01000019.1"/>
</dbReference>
<gene>
    <name evidence="1" type="ORF">FKR84_13030</name>
</gene>
<keyword evidence="2" id="KW-1185">Reference proteome</keyword>
<dbReference type="Gene3D" id="3.30.470.20">
    <property type="entry name" value="ATP-grasp fold, B domain"/>
    <property type="match status" value="1"/>
</dbReference>
<accession>A0A507ZIG1</accession>
<reference evidence="1 2" key="1">
    <citation type="submission" date="2019-06" db="EMBL/GenBank/DDBJ databases">
        <title>Flavibacter putida gen. nov., sp. nov., a novel marine bacterium of the family Flavobacteriaceae isolated from coastal seawater.</title>
        <authorList>
            <person name="Feng X."/>
        </authorList>
    </citation>
    <scope>NUCLEOTIDE SEQUENCE [LARGE SCALE GENOMIC DNA]</scope>
    <source>
        <strain evidence="1 2">PLHSN227</strain>
    </source>
</reference>
<dbReference type="GO" id="GO:0005524">
    <property type="term" value="F:ATP binding"/>
    <property type="evidence" value="ECO:0007669"/>
    <property type="project" value="InterPro"/>
</dbReference>
<proteinExistence type="predicted"/>
<organism evidence="1 2">
    <name type="scientific">Haloflavibacter putidus</name>
    <dbReference type="NCBI Taxonomy" id="2576776"/>
    <lineage>
        <taxon>Bacteria</taxon>
        <taxon>Pseudomonadati</taxon>
        <taxon>Bacteroidota</taxon>
        <taxon>Flavobacteriia</taxon>
        <taxon>Flavobacteriales</taxon>
        <taxon>Flavobacteriaceae</taxon>
        <taxon>Haloflavibacter</taxon>
    </lineage>
</organism>